<dbReference type="Proteomes" id="UP000747542">
    <property type="component" value="Unassembled WGS sequence"/>
</dbReference>
<reference evidence="1" key="1">
    <citation type="journal article" date="2021" name="Sci. Adv.">
        <title>The American lobster genome reveals insights on longevity, neural, and immune adaptations.</title>
        <authorList>
            <person name="Polinski J.M."/>
            <person name="Zimin A.V."/>
            <person name="Clark K.F."/>
            <person name="Kohn A.B."/>
            <person name="Sadowski N."/>
            <person name="Timp W."/>
            <person name="Ptitsyn A."/>
            <person name="Khanna P."/>
            <person name="Romanova D.Y."/>
            <person name="Williams P."/>
            <person name="Greenwood S.J."/>
            <person name="Moroz L.L."/>
            <person name="Walt D.R."/>
            <person name="Bodnar A.G."/>
        </authorList>
    </citation>
    <scope>NUCLEOTIDE SEQUENCE</scope>
    <source>
        <strain evidence="1">GMGI-L3</strain>
    </source>
</reference>
<protein>
    <submittedName>
        <fullName evidence="1">Vitellogenin-like 10</fullName>
    </submittedName>
</protein>
<keyword evidence="2" id="KW-1185">Reference proteome</keyword>
<gene>
    <name evidence="1" type="primary">vit-L10</name>
    <name evidence="1" type="ORF">Hamer_G008815</name>
</gene>
<dbReference type="EMBL" id="JAHLQT010035566">
    <property type="protein sequence ID" value="KAG7158184.1"/>
    <property type="molecule type" value="Genomic_DNA"/>
</dbReference>
<organism evidence="1 2">
    <name type="scientific">Homarus americanus</name>
    <name type="common">American lobster</name>
    <dbReference type="NCBI Taxonomy" id="6706"/>
    <lineage>
        <taxon>Eukaryota</taxon>
        <taxon>Metazoa</taxon>
        <taxon>Ecdysozoa</taxon>
        <taxon>Arthropoda</taxon>
        <taxon>Crustacea</taxon>
        <taxon>Multicrustacea</taxon>
        <taxon>Malacostraca</taxon>
        <taxon>Eumalacostraca</taxon>
        <taxon>Eucarida</taxon>
        <taxon>Decapoda</taxon>
        <taxon>Pleocyemata</taxon>
        <taxon>Astacidea</taxon>
        <taxon>Nephropoidea</taxon>
        <taxon>Nephropidae</taxon>
        <taxon>Homarus</taxon>
    </lineage>
</organism>
<evidence type="ECO:0000313" key="2">
    <source>
        <dbReference type="Proteomes" id="UP000747542"/>
    </source>
</evidence>
<feature type="non-terminal residue" evidence="1">
    <location>
        <position position="236"/>
    </location>
</feature>
<accession>A0A8J5JS43</accession>
<comment type="caution">
    <text evidence="1">The sequence shown here is derived from an EMBL/GenBank/DDBJ whole genome shotgun (WGS) entry which is preliminary data.</text>
</comment>
<dbReference type="AlphaFoldDB" id="A0A8J5JS43"/>
<evidence type="ECO:0000313" key="1">
    <source>
        <dbReference type="EMBL" id="KAG7158184.1"/>
    </source>
</evidence>
<sequence>MKPEQVPVCTGVKIKAVALTSVLGTYDIIFRIGKPAFVELTTRKHNSEKVYTTKFDFQTPKNTEISMHVYDKGTQEQQAIIMARVRPFSPGMAEVDLVYRREEIGRLEVVLSEAIDRVLVSSVSWCKRVYEQVVQEAHQKNITFPPKEMNKLVEQVLVDVRMIYRDLNVDVFTPASEALCRIVESRAVSYTLEVSHHAWLLLRWIQQQLPKQEVRPYQEHINLKEEIEDLNWLIKD</sequence>
<proteinExistence type="predicted"/>
<name>A0A8J5JS43_HOMAM</name>